<dbReference type="Proteomes" id="UP000009168">
    <property type="component" value="Unassembled WGS sequence"/>
</dbReference>
<evidence type="ECO:0000313" key="2">
    <source>
        <dbReference type="Proteomes" id="UP000009168"/>
    </source>
</evidence>
<dbReference type="InParanoid" id="I7MAB6"/>
<dbReference type="HOGENOM" id="CLU_751207_0_0_1"/>
<keyword evidence="2" id="KW-1185">Reference proteome</keyword>
<evidence type="ECO:0000313" key="1">
    <source>
        <dbReference type="EMBL" id="EAS04276.1"/>
    </source>
</evidence>
<dbReference type="RefSeq" id="XP_001024521.1">
    <property type="nucleotide sequence ID" value="XM_001024521.1"/>
</dbReference>
<reference evidence="2" key="1">
    <citation type="journal article" date="2006" name="PLoS Biol.">
        <title>Macronuclear genome sequence of the ciliate Tetrahymena thermophila, a model eukaryote.</title>
        <authorList>
            <person name="Eisen J.A."/>
            <person name="Coyne R.S."/>
            <person name="Wu M."/>
            <person name="Wu D."/>
            <person name="Thiagarajan M."/>
            <person name="Wortman J.R."/>
            <person name="Badger J.H."/>
            <person name="Ren Q."/>
            <person name="Amedeo P."/>
            <person name="Jones K.M."/>
            <person name="Tallon L.J."/>
            <person name="Delcher A.L."/>
            <person name="Salzberg S.L."/>
            <person name="Silva J.C."/>
            <person name="Haas B.J."/>
            <person name="Majoros W.H."/>
            <person name="Farzad M."/>
            <person name="Carlton J.M."/>
            <person name="Smith R.K. Jr."/>
            <person name="Garg J."/>
            <person name="Pearlman R.E."/>
            <person name="Karrer K.M."/>
            <person name="Sun L."/>
            <person name="Manning G."/>
            <person name="Elde N.C."/>
            <person name="Turkewitz A.P."/>
            <person name="Asai D.J."/>
            <person name="Wilkes D.E."/>
            <person name="Wang Y."/>
            <person name="Cai H."/>
            <person name="Collins K."/>
            <person name="Stewart B.A."/>
            <person name="Lee S.R."/>
            <person name="Wilamowska K."/>
            <person name="Weinberg Z."/>
            <person name="Ruzzo W.L."/>
            <person name="Wloga D."/>
            <person name="Gaertig J."/>
            <person name="Frankel J."/>
            <person name="Tsao C.-C."/>
            <person name="Gorovsky M.A."/>
            <person name="Keeling P.J."/>
            <person name="Waller R.F."/>
            <person name="Patron N.J."/>
            <person name="Cherry J.M."/>
            <person name="Stover N.A."/>
            <person name="Krieger C.J."/>
            <person name="del Toro C."/>
            <person name="Ryder H.F."/>
            <person name="Williamson S.C."/>
            <person name="Barbeau R.A."/>
            <person name="Hamilton E.P."/>
            <person name="Orias E."/>
        </authorList>
    </citation>
    <scope>NUCLEOTIDE SEQUENCE [LARGE SCALE GENOMIC DNA]</scope>
    <source>
        <strain evidence="2">SB210</strain>
    </source>
</reference>
<sequence>MNLKRKLRELKDEQEKKYVKKELQIQPIVKKCLNQNLVFIMKGDAIVTFDNIESDRFSKLNIFKKISYCNFSKCNRQLEIEMTNTVDGISDFRHVVQMLKDYPCQYMHEFGLILEKHQQFVNKQIQIADCMKTNENFEVFKETIMKNSQSFEEKMRQKVRLMEEKGELKFYSFKIVKINTENFMYEIKKYYISELFLALMGLNLEQAQQFIMRKGIFDSANVQKMCQHVKFFLKIACERIQQTSFETALRTFDGIVIQAKINYRIFFNDELLTGSSTLLDRTEFCMIADFEVSDTMVQQVMEIRKNSAFNFELFENEQDWDYSEEVEKFISRYYDSTRKKVQTQSQIAYFNDVPTQLSTAFSETSGFFL</sequence>
<dbReference type="AlphaFoldDB" id="I7MAB6"/>
<organism evidence="1 2">
    <name type="scientific">Tetrahymena thermophila (strain SB210)</name>
    <dbReference type="NCBI Taxonomy" id="312017"/>
    <lineage>
        <taxon>Eukaryota</taxon>
        <taxon>Sar</taxon>
        <taxon>Alveolata</taxon>
        <taxon>Ciliophora</taxon>
        <taxon>Intramacronucleata</taxon>
        <taxon>Oligohymenophorea</taxon>
        <taxon>Hymenostomatida</taxon>
        <taxon>Tetrahymenina</taxon>
        <taxon>Tetrahymenidae</taxon>
        <taxon>Tetrahymena</taxon>
    </lineage>
</organism>
<dbReference type="EMBL" id="GG662449">
    <property type="protein sequence ID" value="EAS04276.1"/>
    <property type="molecule type" value="Genomic_DNA"/>
</dbReference>
<dbReference type="KEGG" id="tet:TTHERM_00299940"/>
<accession>I7MAB6</accession>
<name>I7MAB6_TETTS</name>
<dbReference type="GeneID" id="7833034"/>
<proteinExistence type="predicted"/>
<protein>
    <submittedName>
        <fullName evidence="1">Uncharacterized protein</fullName>
    </submittedName>
</protein>
<gene>
    <name evidence="1" type="ORF">TTHERM_00299940</name>
</gene>